<evidence type="ECO:0000256" key="3">
    <source>
        <dbReference type="ARBA" id="ARBA00022692"/>
    </source>
</evidence>
<keyword evidence="3 6" id="KW-0812">Transmembrane</keyword>
<dbReference type="InterPro" id="IPR011990">
    <property type="entry name" value="TPR-like_helical_dom_sf"/>
</dbReference>
<evidence type="ECO:0000256" key="5">
    <source>
        <dbReference type="ARBA" id="ARBA00023136"/>
    </source>
</evidence>
<comment type="subcellular location">
    <subcellularLocation>
        <location evidence="1">Cell membrane</location>
        <topology evidence="1">Multi-pass membrane protein</topology>
    </subcellularLocation>
</comment>
<keyword evidence="2" id="KW-1003">Cell membrane</keyword>
<dbReference type="Proteomes" id="UP001560573">
    <property type="component" value="Unassembled WGS sequence"/>
</dbReference>
<sequence length="252" mass="29207">MFFESGYLYYICILLQAICVIHCLRKGYQQKWIWIIVFLPYVGALAYFFSEIVNGNQVKQVGNTFGAIINPSGSIKKLRAQVEFSDTFQNRMALADAYLATGQVNNAIELYESCCKGVFVENEYLLGQMIVAYSMVGRYDHILPLARKIYNAPQFSRSRAHMLYALALEKTGDSQTAESEFQKMQARFSYYEQRYNYGLFLIRAGRDNDARQLFTTINKEAQQLSSREKRDNRIWFARAKEAIQKMDQVEKV</sequence>
<evidence type="ECO:0000256" key="4">
    <source>
        <dbReference type="ARBA" id="ARBA00022989"/>
    </source>
</evidence>
<dbReference type="SUPFAM" id="SSF48452">
    <property type="entry name" value="TPR-like"/>
    <property type="match status" value="1"/>
</dbReference>
<dbReference type="InterPro" id="IPR014562">
    <property type="entry name" value="UCP030959_TPR_rpt-cont"/>
</dbReference>
<gene>
    <name evidence="8" type="ORF">QTN47_01045</name>
</gene>
<evidence type="ECO:0000313" key="9">
    <source>
        <dbReference type="Proteomes" id="UP001560573"/>
    </source>
</evidence>
<accession>A0ABV3Z871</accession>
<protein>
    <submittedName>
        <fullName evidence="8">PLDc N-terminal domain-containing protein</fullName>
    </submittedName>
</protein>
<evidence type="ECO:0000256" key="2">
    <source>
        <dbReference type="ARBA" id="ARBA00022475"/>
    </source>
</evidence>
<dbReference type="RefSeq" id="WP_369327446.1">
    <property type="nucleotide sequence ID" value="NZ_JAULBC010000001.1"/>
</dbReference>
<keyword evidence="5 6" id="KW-0472">Membrane</keyword>
<evidence type="ECO:0000313" key="8">
    <source>
        <dbReference type="EMBL" id="MEX6686057.1"/>
    </source>
</evidence>
<evidence type="ECO:0000256" key="6">
    <source>
        <dbReference type="SAM" id="Phobius"/>
    </source>
</evidence>
<dbReference type="Gene3D" id="1.25.40.10">
    <property type="entry name" value="Tetratricopeptide repeat domain"/>
    <property type="match status" value="1"/>
</dbReference>
<feature type="transmembrane region" description="Helical" evidence="6">
    <location>
        <begin position="32"/>
        <end position="50"/>
    </location>
</feature>
<reference evidence="8 9" key="1">
    <citation type="submission" date="2023-07" db="EMBL/GenBank/DDBJ databases">
        <authorList>
            <person name="Lian W.-H."/>
        </authorList>
    </citation>
    <scope>NUCLEOTIDE SEQUENCE [LARGE SCALE GENOMIC DNA]</scope>
    <source>
        <strain evidence="8 9">SYSU DXS3180</strain>
    </source>
</reference>
<organism evidence="8 9">
    <name type="scientific">Danxiaibacter flavus</name>
    <dbReference type="NCBI Taxonomy" id="3049108"/>
    <lineage>
        <taxon>Bacteria</taxon>
        <taxon>Pseudomonadati</taxon>
        <taxon>Bacteroidota</taxon>
        <taxon>Chitinophagia</taxon>
        <taxon>Chitinophagales</taxon>
        <taxon>Chitinophagaceae</taxon>
        <taxon>Danxiaibacter</taxon>
    </lineage>
</organism>
<dbReference type="PIRSF" id="PIRSF030959">
    <property type="entry name" value="UCP030959"/>
    <property type="match status" value="1"/>
</dbReference>
<feature type="domain" description="Cardiolipin synthase N-terminal" evidence="7">
    <location>
        <begin position="15"/>
        <end position="49"/>
    </location>
</feature>
<evidence type="ECO:0000259" key="7">
    <source>
        <dbReference type="Pfam" id="PF13396"/>
    </source>
</evidence>
<name>A0ABV3Z871_9BACT</name>
<dbReference type="Pfam" id="PF13396">
    <property type="entry name" value="PLDc_N"/>
    <property type="match status" value="1"/>
</dbReference>
<keyword evidence="9" id="KW-1185">Reference proteome</keyword>
<evidence type="ECO:0000256" key="1">
    <source>
        <dbReference type="ARBA" id="ARBA00004651"/>
    </source>
</evidence>
<keyword evidence="4 6" id="KW-1133">Transmembrane helix</keyword>
<dbReference type="EMBL" id="JAULBC010000001">
    <property type="protein sequence ID" value="MEX6686057.1"/>
    <property type="molecule type" value="Genomic_DNA"/>
</dbReference>
<feature type="transmembrane region" description="Helical" evidence="6">
    <location>
        <begin position="6"/>
        <end position="25"/>
    </location>
</feature>
<proteinExistence type="predicted"/>
<comment type="caution">
    <text evidence="8">The sequence shown here is derived from an EMBL/GenBank/DDBJ whole genome shotgun (WGS) entry which is preliminary data.</text>
</comment>
<dbReference type="InterPro" id="IPR027379">
    <property type="entry name" value="CLS_N"/>
</dbReference>